<dbReference type="Gene3D" id="1.10.10.10">
    <property type="entry name" value="Winged helix-like DNA-binding domain superfamily/Winged helix DNA-binding domain"/>
    <property type="match status" value="1"/>
</dbReference>
<proteinExistence type="inferred from homology"/>
<evidence type="ECO:0000313" key="15">
    <source>
        <dbReference type="Proteomes" id="UP001161247"/>
    </source>
</evidence>
<dbReference type="PRINTS" id="PR00364">
    <property type="entry name" value="DISEASERSIST"/>
</dbReference>
<dbReference type="InterPro" id="IPR058922">
    <property type="entry name" value="WHD_DRP"/>
</dbReference>
<evidence type="ECO:0000256" key="2">
    <source>
        <dbReference type="ARBA" id="ARBA00004496"/>
    </source>
</evidence>
<keyword evidence="4" id="KW-0963">Cytoplasm</keyword>
<evidence type="ECO:0000256" key="1">
    <source>
        <dbReference type="ARBA" id="ARBA00002074"/>
    </source>
</evidence>
<evidence type="ECO:0000256" key="8">
    <source>
        <dbReference type="ARBA" id="ARBA00022741"/>
    </source>
</evidence>
<dbReference type="Pfam" id="PF23598">
    <property type="entry name" value="LRR_14"/>
    <property type="match status" value="1"/>
</dbReference>
<dbReference type="Gene3D" id="3.80.10.10">
    <property type="entry name" value="Ribonuclease Inhibitor"/>
    <property type="match status" value="1"/>
</dbReference>
<keyword evidence="5" id="KW-0433">Leucine-rich repeat</keyword>
<dbReference type="Proteomes" id="UP001161247">
    <property type="component" value="Chromosome 7"/>
</dbReference>
<keyword evidence="10" id="KW-0067">ATP-binding</keyword>
<evidence type="ECO:0000256" key="3">
    <source>
        <dbReference type="ARBA" id="ARBA00008894"/>
    </source>
</evidence>
<dbReference type="PANTHER" id="PTHR23155">
    <property type="entry name" value="DISEASE RESISTANCE PROTEIN RP"/>
    <property type="match status" value="1"/>
</dbReference>
<name>A0AAV1E395_OLDCO</name>
<comment type="similarity">
    <text evidence="3">Belongs to the disease resistance NB-LRR family.</text>
</comment>
<dbReference type="FunFam" id="3.40.50.300:FF:001091">
    <property type="entry name" value="Probable disease resistance protein At1g61300"/>
    <property type="match status" value="1"/>
</dbReference>
<dbReference type="FunFam" id="1.10.10.10:FF:000322">
    <property type="entry name" value="Probable disease resistance protein At1g63360"/>
    <property type="match status" value="1"/>
</dbReference>
<reference evidence="14" key="1">
    <citation type="submission" date="2023-03" db="EMBL/GenBank/DDBJ databases">
        <authorList>
            <person name="Julca I."/>
        </authorList>
    </citation>
    <scope>NUCLEOTIDE SEQUENCE</scope>
</reference>
<keyword evidence="6" id="KW-0381">Hypersensitive response</keyword>
<feature type="domain" description="Disease resistance R13L4/SHOC-2-like LRR" evidence="13">
    <location>
        <begin position="920"/>
        <end position="1057"/>
    </location>
</feature>
<evidence type="ECO:0000259" key="13">
    <source>
        <dbReference type="Pfam" id="PF23598"/>
    </source>
</evidence>
<organism evidence="14 15">
    <name type="scientific">Oldenlandia corymbosa var. corymbosa</name>
    <dbReference type="NCBI Taxonomy" id="529605"/>
    <lineage>
        <taxon>Eukaryota</taxon>
        <taxon>Viridiplantae</taxon>
        <taxon>Streptophyta</taxon>
        <taxon>Embryophyta</taxon>
        <taxon>Tracheophyta</taxon>
        <taxon>Spermatophyta</taxon>
        <taxon>Magnoliopsida</taxon>
        <taxon>eudicotyledons</taxon>
        <taxon>Gunneridae</taxon>
        <taxon>Pentapetalae</taxon>
        <taxon>asterids</taxon>
        <taxon>lamiids</taxon>
        <taxon>Gentianales</taxon>
        <taxon>Rubiaceae</taxon>
        <taxon>Rubioideae</taxon>
        <taxon>Spermacoceae</taxon>
        <taxon>Hedyotis-Oldenlandia complex</taxon>
        <taxon>Oldenlandia</taxon>
    </lineage>
</organism>
<dbReference type="CDD" id="cd14798">
    <property type="entry name" value="RX-CC_like"/>
    <property type="match status" value="1"/>
</dbReference>
<dbReference type="GO" id="GO:0051607">
    <property type="term" value="P:defense response to virus"/>
    <property type="evidence" value="ECO:0007669"/>
    <property type="project" value="UniProtKB-ARBA"/>
</dbReference>
<feature type="domain" description="NB-ARC" evidence="11">
    <location>
        <begin position="532"/>
        <end position="697"/>
    </location>
</feature>
<evidence type="ECO:0000256" key="10">
    <source>
        <dbReference type="ARBA" id="ARBA00022840"/>
    </source>
</evidence>
<keyword evidence="9" id="KW-0611">Plant defense</keyword>
<dbReference type="InterPro" id="IPR055414">
    <property type="entry name" value="LRR_R13L4/SHOC2-like"/>
</dbReference>
<dbReference type="Pfam" id="PF00931">
    <property type="entry name" value="NB-ARC"/>
    <property type="match status" value="1"/>
</dbReference>
<evidence type="ECO:0000256" key="6">
    <source>
        <dbReference type="ARBA" id="ARBA00022667"/>
    </source>
</evidence>
<dbReference type="InterPro" id="IPR038005">
    <property type="entry name" value="RX-like_CC"/>
</dbReference>
<keyword evidence="7" id="KW-0677">Repeat</keyword>
<dbReference type="InterPro" id="IPR036388">
    <property type="entry name" value="WH-like_DNA-bd_sf"/>
</dbReference>
<accession>A0AAV1E395</accession>
<evidence type="ECO:0000313" key="14">
    <source>
        <dbReference type="EMBL" id="CAI9113403.1"/>
    </source>
</evidence>
<evidence type="ECO:0000256" key="7">
    <source>
        <dbReference type="ARBA" id="ARBA00022737"/>
    </source>
</evidence>
<dbReference type="Gene3D" id="3.40.50.300">
    <property type="entry name" value="P-loop containing nucleotide triphosphate hydrolases"/>
    <property type="match status" value="1"/>
</dbReference>
<dbReference type="EMBL" id="OX459124">
    <property type="protein sequence ID" value="CAI9113403.1"/>
    <property type="molecule type" value="Genomic_DNA"/>
</dbReference>
<dbReference type="GO" id="GO:0009626">
    <property type="term" value="P:plant-type hypersensitive response"/>
    <property type="evidence" value="ECO:0007669"/>
    <property type="project" value="UniProtKB-KW"/>
</dbReference>
<evidence type="ECO:0000256" key="9">
    <source>
        <dbReference type="ARBA" id="ARBA00022821"/>
    </source>
</evidence>
<dbReference type="SUPFAM" id="SSF52540">
    <property type="entry name" value="P-loop containing nucleoside triphosphate hydrolases"/>
    <property type="match status" value="1"/>
</dbReference>
<evidence type="ECO:0000259" key="11">
    <source>
        <dbReference type="Pfam" id="PF00931"/>
    </source>
</evidence>
<evidence type="ECO:0000256" key="5">
    <source>
        <dbReference type="ARBA" id="ARBA00022614"/>
    </source>
</evidence>
<keyword evidence="15" id="KW-1185">Reference proteome</keyword>
<dbReference type="InterPro" id="IPR002182">
    <property type="entry name" value="NB-ARC"/>
</dbReference>
<dbReference type="InterPro" id="IPR044974">
    <property type="entry name" value="Disease_R_plants"/>
</dbReference>
<dbReference type="Gene3D" id="1.10.8.430">
    <property type="entry name" value="Helical domain of apoptotic protease-activating factors"/>
    <property type="match status" value="1"/>
</dbReference>
<evidence type="ECO:0000259" key="12">
    <source>
        <dbReference type="Pfam" id="PF23559"/>
    </source>
</evidence>
<dbReference type="AlphaFoldDB" id="A0AAV1E395"/>
<sequence>MDSTTNIASSISSTLHDLDFVLQKLSHSDLTIFHQRLICYLHSLKIFLLISARNLDNQGDDADLPSYFLRVEDTVHKLGEQFHPDGELTQLDSSVAREFANYFRYLHEELHDDVYTDRQPSMLLKLSGSVLTIDDISAIISSILELIEHLNIHSYCGGMGALLEQVKVLQTLICFVDFHPTPQLLDYAKNVVIRVHIHFMRPRALHQLDRERFDYMLFKGVETIKPNTNPQVAEIFTQSLISSKLSRQEVSLAPTHHQQIDDDATFIATKNFFDSLLSYLWELLRINPVGTLSVRDQMQELYRKLRSLRTILKTKLQPPNNIKADIVSLLYDAGVLIFSLFQSHTQVDPGCCFHDCLETTKTILLQLGEEDPPVAEFTIPKANQLGFVDFVLQKLVDLRSREAEPNANSMHVQTIHEELVSLRCFLGDIVEFYQEDEELQAVWNRVLEVAYKVECLMDHLLVADLPISSPTSVDAIMEDIRDIKPKIEVKRPKFEGKRQESRLKVAAMTPNHLPSLETNNEVVGFVDDAKLIMDRLKRGSKQLKVIAIVGMPGLGKTTLSTKVYNDNSILLHFQVQAWSPISQTLDRKNVLSTLLKQVDPDSKCSELNDQDLVETLWRRLKRKRYLILLDDMWDIEAWNSLAPAFPDDNYGSRILLTSRHHRIAPSHMLDQEPYFLQPLNEKESRELFQRKLFPRNDGSLDPAVQHLVMQFVAYSKGLPLTIILIAGILGTTEQEDWVKIWKDLSSASVAEHCMDSLELSYKRLPDHLKSCMLYFGAFPEDAEIPTDRLLYLWMAEGFVRETEGKRTKDVAEEYLNGLIARSLIMVTQKRWNGRVKTCRIHDLILDYCLQKANDDHFLHLVKGYDELSAFNEPHNLRRLCIHSEVNHFKSSKLFCPRARSLLFKDPYSSCQSIRDASFVTSIFKLLRVMDLEGIDMKCEFPSEITLLVQLAFLAIQGDFDCIPSSIGKLLNLEALIVVCHFPKSISLPHSLWNLQKLKYLWIGGNRGIMPIENIENSQILYELDVLYGVIVPYKCSMEGLMTKFPNIRELKCCFSCDEYVDSEYLHSTIVVPDFLTQLESASLSFHCGYNIPKKMEFSFPENLKELELGSFDLSRENLSTIGELPNLHVFILKDTKLEGETWEMQEGEFSQLIILRLNGLKLVSWTADDDQFECLQKLELIDCKELEEMPCNCLETIQTLETIEVFHCSELTKKMVKQIEEQQEQWGNSNLKVLFT</sequence>
<gene>
    <name evidence="14" type="ORF">OLC1_LOCUS20428</name>
</gene>
<evidence type="ECO:0000256" key="4">
    <source>
        <dbReference type="ARBA" id="ARBA00022490"/>
    </source>
</evidence>
<dbReference type="InterPro" id="IPR027417">
    <property type="entry name" value="P-loop_NTPase"/>
</dbReference>
<comment type="function">
    <text evidence="1">Confers resistance to late blight (Phytophthora infestans) races carrying the avirulence gene Avr1. Resistance proteins guard the plant against pathogens that contain an appropriate avirulence protein via an indirect interaction with this avirulence protein. That triggers a defense system including the hypersensitive response, which restricts the pathogen growth.</text>
</comment>
<dbReference type="GO" id="GO:0043531">
    <property type="term" value="F:ADP binding"/>
    <property type="evidence" value="ECO:0007669"/>
    <property type="project" value="InterPro"/>
</dbReference>
<feature type="domain" description="Disease resistance protein winged helix" evidence="12">
    <location>
        <begin position="778"/>
        <end position="846"/>
    </location>
</feature>
<comment type="subcellular location">
    <subcellularLocation>
        <location evidence="2">Cytoplasm</location>
    </subcellularLocation>
</comment>
<dbReference type="PANTHER" id="PTHR23155:SF1152">
    <property type="entry name" value="AAA+ ATPASE DOMAIN-CONTAINING PROTEIN"/>
    <property type="match status" value="1"/>
</dbReference>
<dbReference type="GO" id="GO:0005524">
    <property type="term" value="F:ATP binding"/>
    <property type="evidence" value="ECO:0007669"/>
    <property type="project" value="UniProtKB-KW"/>
</dbReference>
<dbReference type="InterPro" id="IPR042197">
    <property type="entry name" value="Apaf_helical"/>
</dbReference>
<dbReference type="GO" id="GO:0005737">
    <property type="term" value="C:cytoplasm"/>
    <property type="evidence" value="ECO:0007669"/>
    <property type="project" value="UniProtKB-SubCell"/>
</dbReference>
<protein>
    <submittedName>
        <fullName evidence="14">OLC1v1013999C1</fullName>
    </submittedName>
</protein>
<dbReference type="SUPFAM" id="SSF52058">
    <property type="entry name" value="L domain-like"/>
    <property type="match status" value="1"/>
</dbReference>
<keyword evidence="8" id="KW-0547">Nucleotide-binding</keyword>
<dbReference type="Pfam" id="PF23559">
    <property type="entry name" value="WHD_DRP"/>
    <property type="match status" value="1"/>
</dbReference>
<dbReference type="InterPro" id="IPR032675">
    <property type="entry name" value="LRR_dom_sf"/>
</dbReference>